<evidence type="ECO:0000259" key="2">
    <source>
        <dbReference type="Pfam" id="PF12146"/>
    </source>
</evidence>
<gene>
    <name evidence="3" type="ORF">M0638_24540</name>
</gene>
<reference evidence="3" key="1">
    <citation type="submission" date="2022-04" db="EMBL/GenBank/DDBJ databases">
        <title>Roseomonas acroporae sp. nov., isolated from coral Acropora digitifera.</title>
        <authorList>
            <person name="Sun H."/>
        </authorList>
    </citation>
    <scope>NUCLEOTIDE SEQUENCE</scope>
    <source>
        <strain evidence="3">NAR14</strain>
    </source>
</reference>
<dbReference type="InterPro" id="IPR000073">
    <property type="entry name" value="AB_hydrolase_1"/>
</dbReference>
<proteinExistence type="predicted"/>
<evidence type="ECO:0000256" key="1">
    <source>
        <dbReference type="SAM" id="MobiDB-lite"/>
    </source>
</evidence>
<dbReference type="InterPro" id="IPR022742">
    <property type="entry name" value="Hydrolase_4"/>
</dbReference>
<dbReference type="PROSITE" id="PS51257">
    <property type="entry name" value="PROKAR_LIPOPROTEIN"/>
    <property type="match status" value="1"/>
</dbReference>
<feature type="region of interest" description="Disordered" evidence="1">
    <location>
        <begin position="361"/>
        <end position="391"/>
    </location>
</feature>
<sequence length="455" mass="46506">MMHRDRPSAPLPHTAPGRRGLLSLLPALGVAACTPRLIPAGPDIAPPLLRRDALVMPDGALLPMRVWLPGTATDPGEDARPVAGAGVAPATDAPPAGPVGVGRLAAASPGAWSGIAPAAPPGSAPRGTPTAPRAVVLALHGFNDSRNFMELPAPDLTRAGIAVYAYDQRGFGGAPHRGIWPGPETLARDAAAAARLVGARHPGVPLFLMGESMGGAVLMLAATLPDPPRADGIVLLAPAVWGRETMSPAMRWVLRLAAHTIPLVGFGGSAGGITPTDNDEALLRLWRDPLTIRNTRVDAAWGLLALMDAAVAAAPRFGLPAADGRPAPPALFLYGARDELVPERATLFALDAMPGLQADRRAAESVAGRDAPGRGGAGVPGPAMPAGAGGGGSGNAAPLRLGYYEEGYHFLLRDRNAAAVLRDVVAWIGDRDAPLPSGADAAAAAWLARVQHRPG</sequence>
<dbReference type="Proteomes" id="UP001139516">
    <property type="component" value="Unassembled WGS sequence"/>
</dbReference>
<feature type="region of interest" description="Disordered" evidence="1">
    <location>
        <begin position="72"/>
        <end position="96"/>
    </location>
</feature>
<evidence type="ECO:0000313" key="3">
    <source>
        <dbReference type="EMBL" id="MCK8787543.1"/>
    </source>
</evidence>
<name>A0A9X2BW96_9PROT</name>
<organism evidence="3 4">
    <name type="scientific">Roseomonas acroporae</name>
    <dbReference type="NCBI Taxonomy" id="2937791"/>
    <lineage>
        <taxon>Bacteria</taxon>
        <taxon>Pseudomonadati</taxon>
        <taxon>Pseudomonadota</taxon>
        <taxon>Alphaproteobacteria</taxon>
        <taxon>Acetobacterales</taxon>
        <taxon>Roseomonadaceae</taxon>
        <taxon>Roseomonas</taxon>
    </lineage>
</organism>
<dbReference type="RefSeq" id="WP_248669594.1">
    <property type="nucleotide sequence ID" value="NZ_JALPRX010000130.1"/>
</dbReference>
<dbReference type="InterPro" id="IPR051044">
    <property type="entry name" value="MAG_DAG_Lipase"/>
</dbReference>
<dbReference type="InterPro" id="IPR029058">
    <property type="entry name" value="AB_hydrolase_fold"/>
</dbReference>
<dbReference type="PRINTS" id="PR00111">
    <property type="entry name" value="ABHYDROLASE"/>
</dbReference>
<feature type="domain" description="Serine aminopeptidase S33" evidence="2">
    <location>
        <begin position="131"/>
        <end position="354"/>
    </location>
</feature>
<keyword evidence="4" id="KW-1185">Reference proteome</keyword>
<feature type="compositionally biased region" description="Low complexity" evidence="1">
    <location>
        <begin position="81"/>
        <end position="94"/>
    </location>
</feature>
<evidence type="ECO:0000313" key="4">
    <source>
        <dbReference type="Proteomes" id="UP001139516"/>
    </source>
</evidence>
<dbReference type="PANTHER" id="PTHR11614">
    <property type="entry name" value="PHOSPHOLIPASE-RELATED"/>
    <property type="match status" value="1"/>
</dbReference>
<protein>
    <submittedName>
        <fullName evidence="3">Lysophospholipase</fullName>
    </submittedName>
</protein>
<comment type="caution">
    <text evidence="3">The sequence shown here is derived from an EMBL/GenBank/DDBJ whole genome shotgun (WGS) entry which is preliminary data.</text>
</comment>
<dbReference type="SUPFAM" id="SSF53474">
    <property type="entry name" value="alpha/beta-Hydrolases"/>
    <property type="match status" value="1"/>
</dbReference>
<dbReference type="AlphaFoldDB" id="A0A9X2BW96"/>
<dbReference type="Pfam" id="PF12146">
    <property type="entry name" value="Hydrolase_4"/>
    <property type="match status" value="1"/>
</dbReference>
<dbReference type="EMBL" id="JALPRX010000130">
    <property type="protein sequence ID" value="MCK8787543.1"/>
    <property type="molecule type" value="Genomic_DNA"/>
</dbReference>
<accession>A0A9X2BW96</accession>
<dbReference type="Gene3D" id="3.40.50.1820">
    <property type="entry name" value="alpha/beta hydrolase"/>
    <property type="match status" value="1"/>
</dbReference>